<evidence type="ECO:0000256" key="2">
    <source>
        <dbReference type="ARBA" id="ARBA00013160"/>
    </source>
</evidence>
<comment type="subunit">
    <text evidence="1">Homodimer.</text>
</comment>
<keyword evidence="6" id="KW-0067">ATP-binding</keyword>
<dbReference type="SMART" id="SM00363">
    <property type="entry name" value="S4"/>
    <property type="match status" value="1"/>
</dbReference>
<dbReference type="SUPFAM" id="SSF55174">
    <property type="entry name" value="Alpha-L RNA-binding motif"/>
    <property type="match status" value="1"/>
</dbReference>
<reference evidence="13" key="1">
    <citation type="journal article" date="2015" name="Nature">
        <title>Complex archaea that bridge the gap between prokaryotes and eukaryotes.</title>
        <authorList>
            <person name="Spang A."/>
            <person name="Saw J.H."/>
            <person name="Jorgensen S.L."/>
            <person name="Zaremba-Niedzwiedzka K."/>
            <person name="Martijn J."/>
            <person name="Lind A.E."/>
            <person name="van Eijk R."/>
            <person name="Schleper C."/>
            <person name="Guy L."/>
            <person name="Ettema T.J."/>
        </authorList>
    </citation>
    <scope>NUCLEOTIDE SEQUENCE</scope>
</reference>
<organism evidence="13">
    <name type="scientific">marine sediment metagenome</name>
    <dbReference type="NCBI Taxonomy" id="412755"/>
    <lineage>
        <taxon>unclassified sequences</taxon>
        <taxon>metagenomes</taxon>
        <taxon>ecological metagenomes</taxon>
    </lineage>
</organism>
<dbReference type="CDD" id="cd00165">
    <property type="entry name" value="S4"/>
    <property type="match status" value="1"/>
</dbReference>
<keyword evidence="5" id="KW-0547">Nucleotide-binding</keyword>
<name>A0A0F9IZR9_9ZZZZ</name>
<evidence type="ECO:0000259" key="12">
    <source>
        <dbReference type="SMART" id="SM00363"/>
    </source>
</evidence>
<dbReference type="CDD" id="cd00805">
    <property type="entry name" value="TyrRS_core"/>
    <property type="match status" value="1"/>
</dbReference>
<keyword evidence="3" id="KW-0963">Cytoplasm</keyword>
<dbReference type="Pfam" id="PF00579">
    <property type="entry name" value="tRNA-synt_1b"/>
    <property type="match status" value="1"/>
</dbReference>
<dbReference type="GO" id="GO:0005829">
    <property type="term" value="C:cytosol"/>
    <property type="evidence" value="ECO:0007669"/>
    <property type="project" value="TreeGrafter"/>
</dbReference>
<evidence type="ECO:0000256" key="5">
    <source>
        <dbReference type="ARBA" id="ARBA00022741"/>
    </source>
</evidence>
<dbReference type="FunFam" id="3.40.50.620:FF:000061">
    <property type="entry name" value="Tyrosine--tRNA ligase"/>
    <property type="match status" value="1"/>
</dbReference>
<dbReference type="InterPro" id="IPR002942">
    <property type="entry name" value="S4_RNA-bd"/>
</dbReference>
<dbReference type="Pfam" id="PF01479">
    <property type="entry name" value="S4"/>
    <property type="match status" value="1"/>
</dbReference>
<gene>
    <name evidence="13" type="ORF">LCGC14_1883860</name>
</gene>
<keyword evidence="7" id="KW-0694">RNA-binding</keyword>
<dbReference type="NCBIfam" id="TIGR00234">
    <property type="entry name" value="tyrS"/>
    <property type="match status" value="1"/>
</dbReference>
<evidence type="ECO:0000256" key="10">
    <source>
        <dbReference type="ARBA" id="ARBA00033323"/>
    </source>
</evidence>
<evidence type="ECO:0000256" key="4">
    <source>
        <dbReference type="ARBA" id="ARBA00022598"/>
    </source>
</evidence>
<evidence type="ECO:0000256" key="7">
    <source>
        <dbReference type="ARBA" id="ARBA00022884"/>
    </source>
</evidence>
<dbReference type="InterPro" id="IPR024108">
    <property type="entry name" value="Tyr-tRNA-ligase_bac_2"/>
</dbReference>
<evidence type="ECO:0000256" key="6">
    <source>
        <dbReference type="ARBA" id="ARBA00022840"/>
    </source>
</evidence>
<dbReference type="EC" id="6.1.1.1" evidence="2"/>
<dbReference type="InterPro" id="IPR014729">
    <property type="entry name" value="Rossmann-like_a/b/a_fold"/>
</dbReference>
<comment type="catalytic activity">
    <reaction evidence="11">
        <text>tRNA(Tyr) + L-tyrosine + ATP = L-tyrosyl-tRNA(Tyr) + AMP + diphosphate + H(+)</text>
        <dbReference type="Rhea" id="RHEA:10220"/>
        <dbReference type="Rhea" id="RHEA-COMP:9706"/>
        <dbReference type="Rhea" id="RHEA-COMP:9707"/>
        <dbReference type="ChEBI" id="CHEBI:15378"/>
        <dbReference type="ChEBI" id="CHEBI:30616"/>
        <dbReference type="ChEBI" id="CHEBI:33019"/>
        <dbReference type="ChEBI" id="CHEBI:58315"/>
        <dbReference type="ChEBI" id="CHEBI:78442"/>
        <dbReference type="ChEBI" id="CHEBI:78536"/>
        <dbReference type="ChEBI" id="CHEBI:456215"/>
        <dbReference type="EC" id="6.1.1.1"/>
    </reaction>
</comment>
<dbReference type="InterPro" id="IPR002305">
    <property type="entry name" value="aa-tRNA-synth_Ic"/>
</dbReference>
<dbReference type="Gene3D" id="3.10.290.10">
    <property type="entry name" value="RNA-binding S4 domain"/>
    <property type="match status" value="1"/>
</dbReference>
<dbReference type="InterPro" id="IPR036986">
    <property type="entry name" value="S4_RNA-bd_sf"/>
</dbReference>
<dbReference type="EMBL" id="LAZR01019441">
    <property type="protein sequence ID" value="KKL92522.1"/>
    <property type="molecule type" value="Genomic_DNA"/>
</dbReference>
<comment type="caution">
    <text evidence="13">The sequence shown here is derived from an EMBL/GenBank/DDBJ whole genome shotgun (WGS) entry which is preliminary data.</text>
</comment>
<protein>
    <recommendedName>
        <fullName evidence="2">tyrosine--tRNA ligase</fullName>
        <ecNumber evidence="2">6.1.1.1</ecNumber>
    </recommendedName>
    <alternativeName>
        <fullName evidence="10">Tyrosyl-tRNA synthetase</fullName>
    </alternativeName>
</protein>
<keyword evidence="8" id="KW-0648">Protein biosynthesis</keyword>
<dbReference type="AlphaFoldDB" id="A0A0F9IZR9"/>
<dbReference type="Gene3D" id="3.40.50.620">
    <property type="entry name" value="HUPs"/>
    <property type="match status" value="1"/>
</dbReference>
<accession>A0A0F9IZR9</accession>
<evidence type="ECO:0000256" key="9">
    <source>
        <dbReference type="ARBA" id="ARBA00023146"/>
    </source>
</evidence>
<evidence type="ECO:0000256" key="8">
    <source>
        <dbReference type="ARBA" id="ARBA00022917"/>
    </source>
</evidence>
<dbReference type="PROSITE" id="PS00178">
    <property type="entry name" value="AA_TRNA_LIGASE_I"/>
    <property type="match status" value="1"/>
</dbReference>
<dbReference type="PROSITE" id="PS50889">
    <property type="entry name" value="S4"/>
    <property type="match status" value="1"/>
</dbReference>
<dbReference type="GO" id="GO:0005524">
    <property type="term" value="F:ATP binding"/>
    <property type="evidence" value="ECO:0007669"/>
    <property type="project" value="UniProtKB-KW"/>
</dbReference>
<dbReference type="GO" id="GO:0003723">
    <property type="term" value="F:RNA binding"/>
    <property type="evidence" value="ECO:0007669"/>
    <property type="project" value="UniProtKB-KW"/>
</dbReference>
<dbReference type="SUPFAM" id="SSF52374">
    <property type="entry name" value="Nucleotidylyl transferase"/>
    <property type="match status" value="1"/>
</dbReference>
<dbReference type="InterPro" id="IPR002307">
    <property type="entry name" value="Tyr-tRNA-ligase"/>
</dbReference>
<feature type="domain" description="RNA-binding S4" evidence="12">
    <location>
        <begin position="349"/>
        <end position="410"/>
    </location>
</feature>
<dbReference type="FunFam" id="1.10.240.10:FF:000006">
    <property type="entry name" value="Tyrosine--tRNA ligase"/>
    <property type="match status" value="1"/>
</dbReference>
<dbReference type="GO" id="GO:0004831">
    <property type="term" value="F:tyrosine-tRNA ligase activity"/>
    <property type="evidence" value="ECO:0007669"/>
    <property type="project" value="UniProtKB-EC"/>
</dbReference>
<proteinExistence type="inferred from homology"/>
<dbReference type="InterPro" id="IPR024088">
    <property type="entry name" value="Tyr-tRNA-ligase_bac-type"/>
</dbReference>
<evidence type="ECO:0000256" key="1">
    <source>
        <dbReference type="ARBA" id="ARBA00011738"/>
    </source>
</evidence>
<dbReference type="GO" id="GO:0006437">
    <property type="term" value="P:tyrosyl-tRNA aminoacylation"/>
    <property type="evidence" value="ECO:0007669"/>
    <property type="project" value="InterPro"/>
</dbReference>
<evidence type="ECO:0000256" key="11">
    <source>
        <dbReference type="ARBA" id="ARBA00048248"/>
    </source>
</evidence>
<dbReference type="PANTHER" id="PTHR11766">
    <property type="entry name" value="TYROSYL-TRNA SYNTHETASE"/>
    <property type="match status" value="1"/>
</dbReference>
<dbReference type="InterPro" id="IPR001412">
    <property type="entry name" value="aa-tRNA-synth_I_CS"/>
</dbReference>
<dbReference type="Gene3D" id="1.10.240.10">
    <property type="entry name" value="Tyrosyl-Transfer RNA Synthetase"/>
    <property type="match status" value="1"/>
</dbReference>
<keyword evidence="4" id="KW-0436">Ligase</keyword>
<keyword evidence="9" id="KW-0030">Aminoacyl-tRNA synthetase</keyword>
<dbReference type="HAMAP" id="MF_02007">
    <property type="entry name" value="Tyr_tRNA_synth_type2"/>
    <property type="match status" value="1"/>
</dbReference>
<sequence length="410" mass="46669">MTVMPNELMDPKEQIEIIKRGSDELISEADLLKKLDRSVKNKKPLRIKAGFDPTAPDIHVGHTVLIEKMRQFQELGHEVIFLVGDFTGMIGDPSGKNETRPPLTKEEIRDNAKTYERQVFKILDKDKTTVVFNSEWMGKMSAADMIKLASRHTVARMLERDDFKNRYHSQTPISIHEFLYPLVQGYDSVALKADVELGGTDQKFNLLMGREMQREYGQEPQVVLTMPLLEGLDGVRKMSKSLNNYIGITEAPEEIFGKVMSITDDLMLRYYELLSHISLEELDALKKGLASGAFHPKRAKEDLAAELVERYWDKEAAERARAHFEQVFKKKEVPDDIPEHTFGWDGEDVPVADILNEAGLVSSKSEARRLIKQGGVKADGKKLDDPQMKLPPGEYLFQVGKRKFARVRPK</sequence>
<dbReference type="PANTHER" id="PTHR11766:SF1">
    <property type="entry name" value="TYROSINE--TRNA LIGASE"/>
    <property type="match status" value="1"/>
</dbReference>
<evidence type="ECO:0000313" key="13">
    <source>
        <dbReference type="EMBL" id="KKL92522.1"/>
    </source>
</evidence>
<dbReference type="FunFam" id="3.10.290.10:FF:000022">
    <property type="entry name" value="Tyrosine--tRNA ligase"/>
    <property type="match status" value="1"/>
</dbReference>
<dbReference type="PRINTS" id="PR01040">
    <property type="entry name" value="TRNASYNTHTYR"/>
</dbReference>
<evidence type="ECO:0000256" key="3">
    <source>
        <dbReference type="ARBA" id="ARBA00022490"/>
    </source>
</evidence>